<keyword evidence="2" id="KW-1185">Reference proteome</keyword>
<name>A0ABY4VFH9_9GAMM</name>
<sequence>MNFDEEKLIQCGVKLAEMHDLPAPPNELFRRKIHELLIERENYEGALKGIITREEAALLVLQHFQTLICHSAGKNEVSLVEDWSSLVEPVTSALFVKSTGKA</sequence>
<protein>
    <submittedName>
        <fullName evidence="1">Uncharacterized protein</fullName>
    </submittedName>
</protein>
<gene>
    <name evidence="1" type="ORF">MJO52_03220</name>
</gene>
<reference evidence="1" key="1">
    <citation type="submission" date="2022-02" db="EMBL/GenBank/DDBJ databases">
        <title>Coral-associated bacteria.</title>
        <authorList>
            <person name="Tang K."/>
            <person name="Wang X."/>
        </authorList>
    </citation>
    <scope>NUCLEOTIDE SEQUENCE</scope>
    <source>
        <strain evidence="1">SCSIO 43006</strain>
    </source>
</reference>
<proteinExistence type="predicted"/>
<organism evidence="1 2">
    <name type="scientific">Microbulbifer variabilis</name>
    <dbReference type="NCBI Taxonomy" id="266805"/>
    <lineage>
        <taxon>Bacteria</taxon>
        <taxon>Pseudomonadati</taxon>
        <taxon>Pseudomonadota</taxon>
        <taxon>Gammaproteobacteria</taxon>
        <taxon>Cellvibrionales</taxon>
        <taxon>Microbulbiferaceae</taxon>
        <taxon>Microbulbifer</taxon>
    </lineage>
</organism>
<dbReference type="Proteomes" id="UP001055658">
    <property type="component" value="Chromosome"/>
</dbReference>
<dbReference type="RefSeq" id="WP_252084523.1">
    <property type="nucleotide sequence ID" value="NZ_CP092418.1"/>
</dbReference>
<accession>A0ABY4VFH9</accession>
<evidence type="ECO:0000313" key="2">
    <source>
        <dbReference type="Proteomes" id="UP001055658"/>
    </source>
</evidence>
<dbReference type="EMBL" id="CP092418">
    <property type="protein sequence ID" value="USD22161.1"/>
    <property type="molecule type" value="Genomic_DNA"/>
</dbReference>
<evidence type="ECO:0000313" key="1">
    <source>
        <dbReference type="EMBL" id="USD22161.1"/>
    </source>
</evidence>